<dbReference type="PROSITE" id="PS50850">
    <property type="entry name" value="MFS"/>
    <property type="match status" value="1"/>
</dbReference>
<dbReference type="GO" id="GO:0005886">
    <property type="term" value="C:plasma membrane"/>
    <property type="evidence" value="ECO:0007669"/>
    <property type="project" value="UniProtKB-SubCell"/>
</dbReference>
<dbReference type="InterPro" id="IPR050189">
    <property type="entry name" value="MFS_Efflux_Transporters"/>
</dbReference>
<proteinExistence type="predicted"/>
<evidence type="ECO:0000256" key="5">
    <source>
        <dbReference type="ARBA" id="ARBA00022989"/>
    </source>
</evidence>
<dbReference type="Proteomes" id="UP000239663">
    <property type="component" value="Unassembled WGS sequence"/>
</dbReference>
<sequence length="397" mass="42348">MNLKVIILAISAVAVGLVELIIGGVLPNIADDLNVSLSSAGQLITVFALIYAIAGPVLLVMTNKYDRKKVYLISMAIFFLGNIMTYFSPNYTIMMIARVLTAMSTALIMVLSLVIAARVVSPAHRAKAIGLVVMGISSSLVMGVPLGILISEQFGWRILFLGIAILSIVSFMLVSIFLESIPGEKAMPLSQQLKAVASPKIGSAHLATMFVLAGHYTIYAYFTPFLESVMNLDAKWISIFYFLFGIAAVSGGALGGTLSDTIGSKKSIIILIASFAVVLFLLPFTTFSMVVFIPVMLIWGALSWSLSPPQQSYLIETDPATADIQQSFNNSALQIGISLGSGFGGIVLNQTGSVTHTAWYGGAVVLVALACAVFSITRKTKVRQENVKASELKESNA</sequence>
<evidence type="ECO:0000313" key="10">
    <source>
        <dbReference type="Proteomes" id="UP000239663"/>
    </source>
</evidence>
<keyword evidence="2" id="KW-0813">Transport</keyword>
<evidence type="ECO:0000256" key="6">
    <source>
        <dbReference type="ARBA" id="ARBA00023136"/>
    </source>
</evidence>
<feature type="transmembrane region" description="Helical" evidence="7">
    <location>
        <begin position="7"/>
        <end position="30"/>
    </location>
</feature>
<dbReference type="SUPFAM" id="SSF103473">
    <property type="entry name" value="MFS general substrate transporter"/>
    <property type="match status" value="1"/>
</dbReference>
<feature type="transmembrane region" description="Helical" evidence="7">
    <location>
        <begin position="268"/>
        <end position="299"/>
    </location>
</feature>
<protein>
    <submittedName>
        <fullName evidence="9">MFS transporter</fullName>
    </submittedName>
</protein>
<keyword evidence="5 7" id="KW-1133">Transmembrane helix</keyword>
<comment type="caution">
    <text evidence="9">The sequence shown here is derived from an EMBL/GenBank/DDBJ whole genome shotgun (WGS) entry which is preliminary data.</text>
</comment>
<dbReference type="PANTHER" id="PTHR43124">
    <property type="entry name" value="PURINE EFFLUX PUMP PBUE"/>
    <property type="match status" value="1"/>
</dbReference>
<gene>
    <name evidence="9" type="ORF">CYL18_14930</name>
</gene>
<feature type="transmembrane region" description="Helical" evidence="7">
    <location>
        <begin position="202"/>
        <end position="222"/>
    </location>
</feature>
<organism evidence="9 10">
    <name type="scientific">Pradoshia eiseniae</name>
    <dbReference type="NCBI Taxonomy" id="2064768"/>
    <lineage>
        <taxon>Bacteria</taxon>
        <taxon>Bacillati</taxon>
        <taxon>Bacillota</taxon>
        <taxon>Bacilli</taxon>
        <taxon>Bacillales</taxon>
        <taxon>Bacillaceae</taxon>
        <taxon>Pradoshia</taxon>
    </lineage>
</organism>
<reference evidence="9 10" key="1">
    <citation type="submission" date="2017-12" db="EMBL/GenBank/DDBJ databases">
        <title>Taxonomic description and draft genome of Pradoshia cofamensis Gen. nov., sp. nov., a thermotolerant bacillale isolated from anterior gut of earthworm Eisenia fetida.</title>
        <authorList>
            <person name="Saha T."/>
            <person name="Chakraborty R."/>
        </authorList>
    </citation>
    <scope>NUCLEOTIDE SEQUENCE [LARGE SCALE GENOMIC DNA]</scope>
    <source>
        <strain evidence="9 10">EAG3</strain>
    </source>
</reference>
<keyword evidence="6 7" id="KW-0472">Membrane</keyword>
<feature type="transmembrane region" description="Helical" evidence="7">
    <location>
        <begin position="42"/>
        <end position="61"/>
    </location>
</feature>
<keyword evidence="3" id="KW-1003">Cell membrane</keyword>
<evidence type="ECO:0000256" key="1">
    <source>
        <dbReference type="ARBA" id="ARBA00004651"/>
    </source>
</evidence>
<evidence type="ECO:0000313" key="9">
    <source>
        <dbReference type="EMBL" id="PQD94327.1"/>
    </source>
</evidence>
<dbReference type="InterPro" id="IPR001958">
    <property type="entry name" value="Tet-R_TetA/multi-R_MdtG-like"/>
</dbReference>
<dbReference type="GO" id="GO:0022857">
    <property type="term" value="F:transmembrane transporter activity"/>
    <property type="evidence" value="ECO:0007669"/>
    <property type="project" value="InterPro"/>
</dbReference>
<dbReference type="Pfam" id="PF07690">
    <property type="entry name" value="MFS_1"/>
    <property type="match status" value="1"/>
</dbReference>
<evidence type="ECO:0000256" key="3">
    <source>
        <dbReference type="ARBA" id="ARBA00022475"/>
    </source>
</evidence>
<dbReference type="PANTHER" id="PTHR43124:SF10">
    <property type="entry name" value="PURINE EFFLUX PUMP PBUE"/>
    <property type="match status" value="1"/>
</dbReference>
<dbReference type="EMBL" id="PKOZ01000011">
    <property type="protein sequence ID" value="PQD94327.1"/>
    <property type="molecule type" value="Genomic_DNA"/>
</dbReference>
<evidence type="ECO:0000256" key="4">
    <source>
        <dbReference type="ARBA" id="ARBA00022692"/>
    </source>
</evidence>
<accession>A0A2S7MX52</accession>
<dbReference type="RefSeq" id="WP_104850328.1">
    <property type="nucleotide sequence ID" value="NZ_PKOZ01000011.1"/>
</dbReference>
<evidence type="ECO:0000256" key="2">
    <source>
        <dbReference type="ARBA" id="ARBA00022448"/>
    </source>
</evidence>
<evidence type="ECO:0000259" key="8">
    <source>
        <dbReference type="PROSITE" id="PS50850"/>
    </source>
</evidence>
<dbReference type="OrthoDB" id="2727100at2"/>
<keyword evidence="10" id="KW-1185">Reference proteome</keyword>
<feature type="transmembrane region" description="Helical" evidence="7">
    <location>
        <begin position="358"/>
        <end position="376"/>
    </location>
</feature>
<dbReference type="CDD" id="cd17324">
    <property type="entry name" value="MFS_NepI_like"/>
    <property type="match status" value="1"/>
</dbReference>
<dbReference type="InterPro" id="IPR011701">
    <property type="entry name" value="MFS"/>
</dbReference>
<feature type="domain" description="Major facilitator superfamily (MFS) profile" evidence="8">
    <location>
        <begin position="4"/>
        <end position="380"/>
    </location>
</feature>
<name>A0A2S7MX52_9BACI</name>
<dbReference type="InterPro" id="IPR036259">
    <property type="entry name" value="MFS_trans_sf"/>
</dbReference>
<dbReference type="Gene3D" id="1.20.1250.20">
    <property type="entry name" value="MFS general substrate transporter like domains"/>
    <property type="match status" value="2"/>
</dbReference>
<dbReference type="InterPro" id="IPR020846">
    <property type="entry name" value="MFS_dom"/>
</dbReference>
<feature type="transmembrane region" description="Helical" evidence="7">
    <location>
        <begin position="70"/>
        <end position="87"/>
    </location>
</feature>
<evidence type="ECO:0000256" key="7">
    <source>
        <dbReference type="SAM" id="Phobius"/>
    </source>
</evidence>
<comment type="subcellular location">
    <subcellularLocation>
        <location evidence="1">Cell membrane</location>
        <topology evidence="1">Multi-pass membrane protein</topology>
    </subcellularLocation>
</comment>
<feature type="transmembrane region" description="Helical" evidence="7">
    <location>
        <begin position="93"/>
        <end position="116"/>
    </location>
</feature>
<dbReference type="PRINTS" id="PR01035">
    <property type="entry name" value="TCRTETA"/>
</dbReference>
<keyword evidence="4 7" id="KW-0812">Transmembrane</keyword>
<feature type="transmembrane region" description="Helical" evidence="7">
    <location>
        <begin position="234"/>
        <end position="256"/>
    </location>
</feature>
<feature type="transmembrane region" description="Helical" evidence="7">
    <location>
        <begin position="156"/>
        <end position="181"/>
    </location>
</feature>
<feature type="transmembrane region" description="Helical" evidence="7">
    <location>
        <begin position="128"/>
        <end position="150"/>
    </location>
</feature>
<dbReference type="AlphaFoldDB" id="A0A2S7MX52"/>